<evidence type="ECO:0000256" key="2">
    <source>
        <dbReference type="ARBA" id="ARBA00022840"/>
    </source>
</evidence>
<dbReference type="Proteomes" id="UP000573001">
    <property type="component" value="Unassembled WGS sequence"/>
</dbReference>
<gene>
    <name evidence="5" type="ORF">HP507_07895</name>
</gene>
<name>A0ABX2M8L9_9MICO</name>
<proteinExistence type="predicted"/>
<evidence type="ECO:0000259" key="4">
    <source>
        <dbReference type="PROSITE" id="PS50901"/>
    </source>
</evidence>
<dbReference type="Pfam" id="PF01580">
    <property type="entry name" value="FtsK_SpoIIIE"/>
    <property type="match status" value="1"/>
</dbReference>
<dbReference type="SUPFAM" id="SSF52540">
    <property type="entry name" value="P-loop containing nucleoside triphosphate hydrolases"/>
    <property type="match status" value="1"/>
</dbReference>
<dbReference type="InterPro" id="IPR027417">
    <property type="entry name" value="P-loop_NTPase"/>
</dbReference>
<evidence type="ECO:0000313" key="5">
    <source>
        <dbReference type="EMBL" id="NUU13753.1"/>
    </source>
</evidence>
<organism evidence="5 6">
    <name type="scientific">Curtobacterium pusillum</name>
    <dbReference type="NCBI Taxonomy" id="69373"/>
    <lineage>
        <taxon>Bacteria</taxon>
        <taxon>Bacillati</taxon>
        <taxon>Actinomycetota</taxon>
        <taxon>Actinomycetes</taxon>
        <taxon>Micrococcales</taxon>
        <taxon>Microbacteriaceae</taxon>
        <taxon>Curtobacterium</taxon>
    </lineage>
</organism>
<feature type="domain" description="FtsK" evidence="4">
    <location>
        <begin position="349"/>
        <end position="555"/>
    </location>
</feature>
<dbReference type="PROSITE" id="PS50901">
    <property type="entry name" value="FTSK"/>
    <property type="match status" value="1"/>
</dbReference>
<dbReference type="Gene3D" id="3.40.50.300">
    <property type="entry name" value="P-loop containing nucleotide triphosphate hydrolases"/>
    <property type="match status" value="2"/>
</dbReference>
<dbReference type="EMBL" id="JABMCE010000072">
    <property type="protein sequence ID" value="NUU13753.1"/>
    <property type="molecule type" value="Genomic_DNA"/>
</dbReference>
<sequence>MPSASEAAAAALAATHASVLGALDALGLEARGAAATRVTAHRAAREHALVVARNTAAQRVTEMRLRARDAARLLTAPEDGPLAVADHVSLGEVRLSGRDAGVNEEIVAPLVVPLIGSANLIVHAAPDAALPVVRRAMLEALRRTAPGQLDVVAYDPAMSGALAPFAAIRAAAPESLRVVSGRTEFAVVLDELTAEVHRTTEMMRGQSPDLLSFRRREDSPVGRLVLVVLLEDPTGSDEDAARRLATLMAVGPAAGVTFVVATEDDRDDRADPTLRAVEGGMVWEAAPGWRVEVPPVPIATITAEADALAARITAASVPAVPFTRVQPLDAPWATSSAERITFAVGAEGSRTVEVTLGDAVDQRHNVLVTGAVGQGKSNLLSVVVHSLAARYSPDELELHLLDFKEGVTLYPLAPTPGSPDFLPHARVLGLESDREFGVAALEHVEAEFARRARLFRPHGDSIAAYRRTVPDAVMPRIVVVVDEFHMLFDPADETADRGARVLEAIARRGRSYGVHLVLASQTVAGISALMTRENGIFAQFPIRIALKNALTESFASLAPGNDGAARLRARGTAILNLDYGEVTANRTVVIAAADAEELAGARRAWWAHSGRREHPPLVFDGSRRWRPVDAIGVIRDLRAAVIGGRATPAAVVGMPVAVGGPPASVPLSREPGRHLAVLGAGEDTRNADEDTANVAVGVLQTAALSLAMQHPRGDAEFVAVDLLDDEGRRRADQDGWLALMARLGFPVRTVGRSDLAAFLAETASVVRDRAEVDDAPSLYVVGFALDRAVGLDVPDAFANRPVEAFQDLLVSGPAVGVHVLGWWTNVATWKAHIGLMNEGSIDGLLLLRLDRSATADAVGPLVPWTVRDNRGLLLDSTQRPEPTVIVPSSPLAAGQAAAFAATDWGTT</sequence>
<evidence type="ECO:0000313" key="6">
    <source>
        <dbReference type="Proteomes" id="UP000573001"/>
    </source>
</evidence>
<keyword evidence="2 3" id="KW-0067">ATP-binding</keyword>
<keyword evidence="6" id="KW-1185">Reference proteome</keyword>
<evidence type="ECO:0000256" key="1">
    <source>
        <dbReference type="ARBA" id="ARBA00022741"/>
    </source>
</evidence>
<evidence type="ECO:0000256" key="3">
    <source>
        <dbReference type="PROSITE-ProRule" id="PRU00289"/>
    </source>
</evidence>
<dbReference type="RefSeq" id="WP_175351244.1">
    <property type="nucleotide sequence ID" value="NZ_BAAAWQ010000001.1"/>
</dbReference>
<feature type="binding site" evidence="3">
    <location>
        <begin position="370"/>
        <end position="377"/>
    </location>
    <ligand>
        <name>ATP</name>
        <dbReference type="ChEBI" id="CHEBI:30616"/>
    </ligand>
</feature>
<keyword evidence="1 3" id="KW-0547">Nucleotide-binding</keyword>
<comment type="caution">
    <text evidence="5">The sequence shown here is derived from an EMBL/GenBank/DDBJ whole genome shotgun (WGS) entry which is preliminary data.</text>
</comment>
<dbReference type="InterPro" id="IPR002543">
    <property type="entry name" value="FtsK_dom"/>
</dbReference>
<dbReference type="PANTHER" id="PTHR22683">
    <property type="entry name" value="SPORULATION PROTEIN RELATED"/>
    <property type="match status" value="1"/>
</dbReference>
<protein>
    <recommendedName>
        <fullName evidence="4">FtsK domain-containing protein</fullName>
    </recommendedName>
</protein>
<dbReference type="InterPro" id="IPR050206">
    <property type="entry name" value="FtsK/SpoIIIE/SftA"/>
</dbReference>
<dbReference type="PANTHER" id="PTHR22683:SF41">
    <property type="entry name" value="DNA TRANSLOCASE FTSK"/>
    <property type="match status" value="1"/>
</dbReference>
<reference evidence="5 6" key="1">
    <citation type="submission" date="2020-05" db="EMBL/GenBank/DDBJ databases">
        <title>Genome Sequencing of Type Strains.</title>
        <authorList>
            <person name="Lemaire J.F."/>
            <person name="Inderbitzin P."/>
            <person name="Gregorio O.A."/>
            <person name="Collins S.B."/>
            <person name="Wespe N."/>
            <person name="Knight-Connoni V."/>
        </authorList>
    </citation>
    <scope>NUCLEOTIDE SEQUENCE [LARGE SCALE GENOMIC DNA]</scope>
    <source>
        <strain evidence="5 6">ATCC 19096</strain>
    </source>
</reference>
<accession>A0ABX2M8L9</accession>